<organism evidence="3 4">
    <name type="scientific">Symbiodinium microadriaticum</name>
    <name type="common">Dinoflagellate</name>
    <name type="synonym">Zooxanthella microadriatica</name>
    <dbReference type="NCBI Taxonomy" id="2951"/>
    <lineage>
        <taxon>Eukaryota</taxon>
        <taxon>Sar</taxon>
        <taxon>Alveolata</taxon>
        <taxon>Dinophyceae</taxon>
        <taxon>Suessiales</taxon>
        <taxon>Symbiodiniaceae</taxon>
        <taxon>Symbiodinium</taxon>
    </lineage>
</organism>
<feature type="transmembrane region" description="Helical" evidence="2">
    <location>
        <begin position="1146"/>
        <end position="1175"/>
    </location>
</feature>
<gene>
    <name evidence="3" type="ORF">AK812_SmicGene25944</name>
</gene>
<feature type="transmembrane region" description="Helical" evidence="2">
    <location>
        <begin position="783"/>
        <end position="809"/>
    </location>
</feature>
<evidence type="ECO:0000313" key="4">
    <source>
        <dbReference type="Proteomes" id="UP000186817"/>
    </source>
</evidence>
<dbReference type="AlphaFoldDB" id="A0A1Q9DAQ4"/>
<feature type="transmembrane region" description="Helical" evidence="2">
    <location>
        <begin position="933"/>
        <end position="955"/>
    </location>
</feature>
<feature type="region of interest" description="Disordered" evidence="1">
    <location>
        <begin position="1064"/>
        <end position="1110"/>
    </location>
</feature>
<dbReference type="InterPro" id="IPR009050">
    <property type="entry name" value="Globin-like_sf"/>
</dbReference>
<evidence type="ECO:0000313" key="3">
    <source>
        <dbReference type="EMBL" id="OLP92241.1"/>
    </source>
</evidence>
<feature type="region of interest" description="Disordered" evidence="1">
    <location>
        <begin position="1"/>
        <end position="56"/>
    </location>
</feature>
<dbReference type="GO" id="GO:0019825">
    <property type="term" value="F:oxygen binding"/>
    <property type="evidence" value="ECO:0007669"/>
    <property type="project" value="InterPro"/>
</dbReference>
<feature type="transmembrane region" description="Helical" evidence="2">
    <location>
        <begin position="732"/>
        <end position="758"/>
    </location>
</feature>
<feature type="compositionally biased region" description="Polar residues" evidence="1">
    <location>
        <begin position="10"/>
        <end position="26"/>
    </location>
</feature>
<dbReference type="CDD" id="cd01040">
    <property type="entry name" value="Mb-like"/>
    <property type="match status" value="2"/>
</dbReference>
<feature type="transmembrane region" description="Helical" evidence="2">
    <location>
        <begin position="870"/>
        <end position="892"/>
    </location>
</feature>
<dbReference type="Proteomes" id="UP000186817">
    <property type="component" value="Unassembled WGS sequence"/>
</dbReference>
<proteinExistence type="predicted"/>
<dbReference type="GO" id="GO:0020037">
    <property type="term" value="F:heme binding"/>
    <property type="evidence" value="ECO:0007669"/>
    <property type="project" value="InterPro"/>
</dbReference>
<feature type="transmembrane region" description="Helical" evidence="2">
    <location>
        <begin position="829"/>
        <end position="849"/>
    </location>
</feature>
<name>A0A1Q9DAQ4_SYMMI</name>
<feature type="compositionally biased region" description="Low complexity" evidence="1">
    <location>
        <begin position="1073"/>
        <end position="1093"/>
    </location>
</feature>
<keyword evidence="2" id="KW-1133">Transmembrane helix</keyword>
<dbReference type="EMBL" id="LSRX01000629">
    <property type="protein sequence ID" value="OLP92241.1"/>
    <property type="molecule type" value="Genomic_DNA"/>
</dbReference>
<dbReference type="Gene3D" id="1.10.490.10">
    <property type="entry name" value="Globins"/>
    <property type="match status" value="3"/>
</dbReference>
<evidence type="ECO:0000256" key="1">
    <source>
        <dbReference type="SAM" id="MobiDB-lite"/>
    </source>
</evidence>
<keyword evidence="4" id="KW-1185">Reference proteome</keyword>
<feature type="transmembrane region" description="Helical" evidence="2">
    <location>
        <begin position="1187"/>
        <end position="1211"/>
    </location>
</feature>
<feature type="transmembrane region" description="Helical" evidence="2">
    <location>
        <begin position="706"/>
        <end position="726"/>
    </location>
</feature>
<dbReference type="InterPro" id="IPR012292">
    <property type="entry name" value="Globin/Proto"/>
</dbReference>
<evidence type="ECO:0000256" key="2">
    <source>
        <dbReference type="SAM" id="Phobius"/>
    </source>
</evidence>
<feature type="compositionally biased region" description="Basic and acidic residues" evidence="1">
    <location>
        <begin position="262"/>
        <end position="271"/>
    </location>
</feature>
<sequence length="1226" mass="137039">MSDAGRFCVSGSSSIGRTSEGSTEQEGSADEEVRPKSSASSSSDEGDVVEEVGENVPSQENLARYCREKFESGVQDATLEKLRLPEDWIEEIKETWLAFVERSGSRQAAGEAVWDAVMELSPHLQKSFRFSRHVFAVRFMNGTSSLIADSGNPETLKDKAEKLAFQHMNTVSLENVETFVAGITTAMDGELGHRFSEVSFQSFRVLFNYIGGIFLFVKREYGERVRRILCSWQDANKYSAEHHEHESSEVHGDATAQAPGQKEPEGGDIKAARTKKKVIETPQTFRDMFMFNASVMGYADTDWMNCTLDYFGAMANNADKPYRMQEECHVLALILNRHYAAKGRKTISLVSFKTVLLASLRSVMPQDWDMDLDEAWTWFWGQIARTLSGCLTKVSRYRRSLQQLITNMSEDDLSTFRESIFDKFFETSPGARNHLKVSATRLWYVIDNILHLAMEIYSDPSVKVPEVSAVGLRHVGMSIPSQFFAPLADAIVESMKPYVGEGRQVALESLRWSMELLAQIMTRVNVEGSTLVMKAVSQNDPLALSRALAIAPRGQRIHEMLTVAVGSQSISLLYWSIETGHLACARTIIQDLMTIRGDRNVYYFGCDDLFRRHPDIISKMSVFAPDLLWPLLDGLIWRSRIVKGELRRAIYYIKNLIQDSFGNFSENIEVLAEHGDPQVIVHPAVMKAVDVIWYRLAMFRFILQRMYSIFALCVLLTGQSFLHGSTSREANIIIAVCRGFTYVFGLGPLLCQHVLHFLRDAMAGQMVRTIIGPMPRYLLSPEWFSSAVLLVVLIAMLSLEPVIWCLYHGSAQGDLLTRSCPQSDPVRDWYSAISALAVMLHWCLVLLDISIFSTRVGAFLLACRYVATQVALTIAAALFLVFSFATAINAMAHTLVELDGVQSWVLVLSQITLGTVPSDFWQSLQADDSVQVMVSVFCIIMVTFMLNLLVAQIVACYGKCFTDLQGFARLNRTSHLAEMADQIPRRRWSAFLETLHLEEPLEFGEGDRGPAGGLEVLESAKAHLVIQDSVQRYSGSTSPDTPWPEPREHKDGFERLERMLLKLQQTERRKGGHSSSAASGSGRSPFSLSPESESSPRDAELPPESPTKSLPFAETGNYCLPPAAIRVPAQVVCLQPVQPVWPSTRISVVVVVAFVVVVVVLMLMLMLTLTLTLTLRLTLTLTLRLRLRLMLMLMLMLMMVVLMVVLLLLLLPPAAAAAVVVVELQL</sequence>
<feature type="region of interest" description="Disordered" evidence="1">
    <location>
        <begin position="241"/>
        <end position="273"/>
    </location>
</feature>
<comment type="caution">
    <text evidence="3">The sequence shown here is derived from an EMBL/GenBank/DDBJ whole genome shotgun (WGS) entry which is preliminary data.</text>
</comment>
<feature type="compositionally biased region" description="Acidic residues" evidence="1">
    <location>
        <begin position="44"/>
        <end position="53"/>
    </location>
</feature>
<reference evidence="3 4" key="1">
    <citation type="submission" date="2016-02" db="EMBL/GenBank/DDBJ databases">
        <title>Genome analysis of coral dinoflagellate symbionts highlights evolutionary adaptations to a symbiotic lifestyle.</title>
        <authorList>
            <person name="Aranda M."/>
            <person name="Li Y."/>
            <person name="Liew Y.J."/>
            <person name="Baumgarten S."/>
            <person name="Simakov O."/>
            <person name="Wilson M."/>
            <person name="Piel J."/>
            <person name="Ashoor H."/>
            <person name="Bougouffa S."/>
            <person name="Bajic V.B."/>
            <person name="Ryu T."/>
            <person name="Ravasi T."/>
            <person name="Bayer T."/>
            <person name="Micklem G."/>
            <person name="Kim H."/>
            <person name="Bhak J."/>
            <person name="Lajeunesse T.C."/>
            <person name="Voolstra C.R."/>
        </authorList>
    </citation>
    <scope>NUCLEOTIDE SEQUENCE [LARGE SCALE GENOMIC DNA]</scope>
    <source>
        <strain evidence="3 4">CCMP2467</strain>
    </source>
</reference>
<keyword evidence="2" id="KW-0812">Transmembrane</keyword>
<feature type="compositionally biased region" description="Basic and acidic residues" evidence="1">
    <location>
        <begin position="241"/>
        <end position="252"/>
    </location>
</feature>
<dbReference type="OrthoDB" id="431994at2759"/>
<dbReference type="SUPFAM" id="SSF46458">
    <property type="entry name" value="Globin-like"/>
    <property type="match status" value="2"/>
</dbReference>
<protein>
    <submittedName>
        <fullName evidence="3">Uncharacterized protein</fullName>
    </submittedName>
</protein>
<accession>A0A1Q9DAQ4</accession>
<keyword evidence="2" id="KW-0472">Membrane</keyword>
<dbReference type="InterPro" id="IPR044399">
    <property type="entry name" value="Mb-like_M"/>
</dbReference>